<evidence type="ECO:0000313" key="2">
    <source>
        <dbReference type="Proteomes" id="UP001500016"/>
    </source>
</evidence>
<keyword evidence="2" id="KW-1185">Reference proteome</keyword>
<dbReference type="RefSeq" id="WP_344526924.1">
    <property type="nucleotide sequence ID" value="NZ_BAAAPE010000007.1"/>
</dbReference>
<organism evidence="1 2">
    <name type="scientific">Streptomyces albiaxialis</name>
    <dbReference type="NCBI Taxonomy" id="329523"/>
    <lineage>
        <taxon>Bacteria</taxon>
        <taxon>Bacillati</taxon>
        <taxon>Actinomycetota</taxon>
        <taxon>Actinomycetes</taxon>
        <taxon>Kitasatosporales</taxon>
        <taxon>Streptomycetaceae</taxon>
        <taxon>Streptomyces</taxon>
    </lineage>
</organism>
<comment type="caution">
    <text evidence="1">The sequence shown here is derived from an EMBL/GenBank/DDBJ whole genome shotgun (WGS) entry which is preliminary data.</text>
</comment>
<dbReference type="InterPro" id="IPR026337">
    <property type="entry name" value="AKG_HExxH"/>
</dbReference>
<evidence type="ECO:0000313" key="1">
    <source>
        <dbReference type="EMBL" id="GAA2071641.1"/>
    </source>
</evidence>
<dbReference type="Proteomes" id="UP001500016">
    <property type="component" value="Unassembled WGS sequence"/>
</dbReference>
<protein>
    <recommendedName>
        <fullName evidence="3">HEXXH motif domain-containing protein</fullName>
    </recommendedName>
</protein>
<accession>A0ABP5HH77</accession>
<proteinExistence type="predicted"/>
<reference evidence="2" key="1">
    <citation type="journal article" date="2019" name="Int. J. Syst. Evol. Microbiol.">
        <title>The Global Catalogue of Microorganisms (GCM) 10K type strain sequencing project: providing services to taxonomists for standard genome sequencing and annotation.</title>
        <authorList>
            <consortium name="The Broad Institute Genomics Platform"/>
            <consortium name="The Broad Institute Genome Sequencing Center for Infectious Disease"/>
            <person name="Wu L."/>
            <person name="Ma J."/>
        </authorList>
    </citation>
    <scope>NUCLEOTIDE SEQUENCE [LARGE SCALE GENOMIC DNA]</scope>
    <source>
        <strain evidence="2">JCM 15478</strain>
    </source>
</reference>
<sequence>MRNPFAVGPGALARLSTTRLGGEDRALLAAGLHSRRLVLLKSLQRRTEAGDTPPGERAEFARHWRVLEDAERCDPAAVRAVLGYPSVGVWLVDALEAPGPVGPRTLAHFGAVAAAAALRARAGYRGTLDTPDGVLALPGIGVYRTRAPRVRLVAGPRSLRLTPEDGRPHTVPYAVPGQAPYAYGGGPAPDGTAPPVVPNGTPYGGGPRGRAPYGPYGRAPYGRTVSRRAAPRAAPPGWSGLVPLPGTGAALDGIDPYRLPAPDSGPFSLLPPRRAPRPGAGEERWRRRWQAALTLLASADPGRALEVAALVRALVPLEPGPGGASSATLRAAPWAVFTACPPTALRLAEVLVHEIQHSKLAIVTDLVALYEGGDEPVHRVGWRPDPRPLAGVLQGTYAHLGLADLFHRLAARPGAAPAARRAARVRGDECREQVADALRLLLRSGQLTPAGKEFAIGMREHHTDLGRIGTAGDRTARRILPIRYFR</sequence>
<evidence type="ECO:0008006" key="3">
    <source>
        <dbReference type="Google" id="ProtNLM"/>
    </source>
</evidence>
<dbReference type="NCBIfam" id="TIGR04267">
    <property type="entry name" value="mod_HExxH"/>
    <property type="match status" value="1"/>
</dbReference>
<name>A0ABP5HH77_9ACTN</name>
<gene>
    <name evidence="1" type="ORF">GCM10009801_23540</name>
</gene>
<dbReference type="EMBL" id="BAAAPE010000007">
    <property type="protein sequence ID" value="GAA2071641.1"/>
    <property type="molecule type" value="Genomic_DNA"/>
</dbReference>